<dbReference type="NCBIfam" id="TIGR00361">
    <property type="entry name" value="ComEC_Rec2"/>
    <property type="match status" value="1"/>
</dbReference>
<feature type="transmembrane region" description="Helical" evidence="6">
    <location>
        <begin position="193"/>
        <end position="215"/>
    </location>
</feature>
<protein>
    <submittedName>
        <fullName evidence="8">DNA internalization-related competence protein ComEC/Rec2</fullName>
    </submittedName>
</protein>
<accession>A0A9D1VLH6</accession>
<evidence type="ECO:0000256" key="1">
    <source>
        <dbReference type="ARBA" id="ARBA00004651"/>
    </source>
</evidence>
<feature type="transmembrane region" description="Helical" evidence="6">
    <location>
        <begin position="227"/>
        <end position="246"/>
    </location>
</feature>
<feature type="domain" description="Metallo-beta-lactamase" evidence="7">
    <location>
        <begin position="508"/>
        <end position="714"/>
    </location>
</feature>
<dbReference type="InterPro" id="IPR035681">
    <property type="entry name" value="ComA-like_MBL"/>
</dbReference>
<feature type="transmembrane region" description="Helical" evidence="6">
    <location>
        <begin position="299"/>
        <end position="318"/>
    </location>
</feature>
<dbReference type="InterPro" id="IPR004797">
    <property type="entry name" value="Competence_ComEC/Rec2"/>
</dbReference>
<evidence type="ECO:0000313" key="8">
    <source>
        <dbReference type="EMBL" id="HIX37048.1"/>
    </source>
</evidence>
<dbReference type="InterPro" id="IPR036866">
    <property type="entry name" value="RibonucZ/Hydroxyglut_hydro"/>
</dbReference>
<comment type="caution">
    <text evidence="8">The sequence shown here is derived from an EMBL/GenBank/DDBJ whole genome shotgun (WGS) entry which is preliminary data.</text>
</comment>
<dbReference type="PANTHER" id="PTHR30619:SF1">
    <property type="entry name" value="RECOMBINATION PROTEIN 2"/>
    <property type="match status" value="1"/>
</dbReference>
<dbReference type="PANTHER" id="PTHR30619">
    <property type="entry name" value="DNA INTERNALIZATION/COMPETENCE PROTEIN COMEC/REC2"/>
    <property type="match status" value="1"/>
</dbReference>
<gene>
    <name evidence="8" type="ORF">H9738_04150</name>
</gene>
<proteinExistence type="predicted"/>
<evidence type="ECO:0000256" key="2">
    <source>
        <dbReference type="ARBA" id="ARBA00022475"/>
    </source>
</evidence>
<feature type="transmembrane region" description="Helical" evidence="6">
    <location>
        <begin position="471"/>
        <end position="492"/>
    </location>
</feature>
<dbReference type="GO" id="GO:0030420">
    <property type="term" value="P:establishment of competence for transformation"/>
    <property type="evidence" value="ECO:0007669"/>
    <property type="project" value="InterPro"/>
</dbReference>
<dbReference type="InterPro" id="IPR004477">
    <property type="entry name" value="ComEC_N"/>
</dbReference>
<dbReference type="InterPro" id="IPR052159">
    <property type="entry name" value="Competence_DNA_uptake"/>
</dbReference>
<dbReference type="Gene3D" id="3.60.15.10">
    <property type="entry name" value="Ribonuclease Z/Hydroxyacylglutathione hydrolase-like"/>
    <property type="match status" value="1"/>
</dbReference>
<keyword evidence="2" id="KW-1003">Cell membrane</keyword>
<dbReference type="AlphaFoldDB" id="A0A9D1VLH6"/>
<feature type="transmembrane region" description="Helical" evidence="6">
    <location>
        <begin position="433"/>
        <end position="450"/>
    </location>
</feature>
<feature type="transmembrane region" description="Helical" evidence="6">
    <location>
        <begin position="364"/>
        <end position="384"/>
    </location>
</feature>
<sequence>MRVKRPLCAAAVIWAAAIWLLGKAGVPFFSCTSPALPEGVKDEKVLVTGIVYQKDIYETITNLYLKKTNLIIRNKEYPIDNIKLTIENEILTDPTGQGDMAAAWGEVEEIPEAANPGQFDEKIYYYARKVKWYMDGEEFQVLRKERDMVLAIQGRIKEKLARGIQKVFGSEKSGIMEAMVLGEKGNLGQENKLLFQIMGISHVLAISGTHLSVLGWGLYKVLIKCHLPIKASGIFAAVAMVFYGGLTGNQAAAVRAVIMFGVSVGALLGKRTYDFLSALSLAAILILAESPLYLYDSSFLLSFGAILGLAAVHPVLFPPKRKRSSRNLTGRILSGFEQGVCSSISVWSILLPITLYFFCELSVWGFLVNLLILPTVGILLISGLAGGILGLFPAVFPGQIVAIPGIVLIESYIQGGKFLQELPVFLWITGRPQLWQCGVYYGILALLLWTKSRIQKQNSGKKKILLKKEYIPKWFPAGSLAALGLSLFLLFFRPLEGSLKVTFLDVGQGDCACIQQEPGRCYLIDGGSSSVSKAGQYRILPFLKEQGIRQIDGIFVSHMDEDHVNGIMELLEMSRDRKTGLKIDRLFLSKCKETEKQREKLEKAGKEAGSQIFYMKKGSVVKKENLKILCLSPEEENMESNEGSQALLAEAEGFSFLFTGDIEGRGEGQLLSICQEEGITCDILKVAHHGSRNSTSEELLNVIRPEAAVISCGEDNLYGHPHQELLRRLEDRKIQIFQTENTGAVSVVLEKEKIQVSFQYGKSMVE</sequence>
<name>A0A9D1VLH6_9FIRM</name>
<dbReference type="SUPFAM" id="SSF56281">
    <property type="entry name" value="Metallo-hydrolase/oxidoreductase"/>
    <property type="match status" value="1"/>
</dbReference>
<dbReference type="Pfam" id="PF03772">
    <property type="entry name" value="Competence"/>
    <property type="match status" value="1"/>
</dbReference>
<reference evidence="8" key="1">
    <citation type="journal article" date="2021" name="PeerJ">
        <title>Extensive microbial diversity within the chicken gut microbiome revealed by metagenomics and culture.</title>
        <authorList>
            <person name="Gilroy R."/>
            <person name="Ravi A."/>
            <person name="Getino M."/>
            <person name="Pursley I."/>
            <person name="Horton D.L."/>
            <person name="Alikhan N.F."/>
            <person name="Baker D."/>
            <person name="Gharbi K."/>
            <person name="Hall N."/>
            <person name="Watson M."/>
            <person name="Adriaenssens E.M."/>
            <person name="Foster-Nyarko E."/>
            <person name="Jarju S."/>
            <person name="Secka A."/>
            <person name="Antonio M."/>
            <person name="Oren A."/>
            <person name="Chaudhuri R.R."/>
            <person name="La Ragione R."/>
            <person name="Hildebrand F."/>
            <person name="Pallen M.J."/>
        </authorList>
    </citation>
    <scope>NUCLEOTIDE SEQUENCE</scope>
    <source>
        <strain evidence="8">ChiHjej12B11-1927</strain>
    </source>
</reference>
<feature type="transmembrane region" description="Helical" evidence="6">
    <location>
        <begin position="339"/>
        <end position="358"/>
    </location>
</feature>
<dbReference type="Proteomes" id="UP000824230">
    <property type="component" value="Unassembled WGS sequence"/>
</dbReference>
<keyword evidence="5 6" id="KW-0472">Membrane</keyword>
<keyword evidence="3 6" id="KW-0812">Transmembrane</keyword>
<feature type="transmembrane region" description="Helical" evidence="6">
    <location>
        <begin position="391"/>
        <end position="413"/>
    </location>
</feature>
<evidence type="ECO:0000256" key="6">
    <source>
        <dbReference type="SAM" id="Phobius"/>
    </source>
</evidence>
<dbReference type="Pfam" id="PF00753">
    <property type="entry name" value="Lactamase_B"/>
    <property type="match status" value="1"/>
</dbReference>
<feature type="transmembrane region" description="Helical" evidence="6">
    <location>
        <begin position="275"/>
        <end position="293"/>
    </location>
</feature>
<feature type="transmembrane region" description="Helical" evidence="6">
    <location>
        <begin position="252"/>
        <end position="268"/>
    </location>
</feature>
<dbReference type="InterPro" id="IPR001279">
    <property type="entry name" value="Metallo-B-lactamas"/>
</dbReference>
<evidence type="ECO:0000313" key="9">
    <source>
        <dbReference type="Proteomes" id="UP000824230"/>
    </source>
</evidence>
<organism evidence="8 9">
    <name type="scientific">Candidatus Blautia pullistercoris</name>
    <dbReference type="NCBI Taxonomy" id="2838499"/>
    <lineage>
        <taxon>Bacteria</taxon>
        <taxon>Bacillati</taxon>
        <taxon>Bacillota</taxon>
        <taxon>Clostridia</taxon>
        <taxon>Lachnospirales</taxon>
        <taxon>Lachnospiraceae</taxon>
        <taxon>Blautia</taxon>
    </lineage>
</organism>
<comment type="subcellular location">
    <subcellularLocation>
        <location evidence="1">Cell membrane</location>
        <topology evidence="1">Multi-pass membrane protein</topology>
    </subcellularLocation>
</comment>
<dbReference type="GO" id="GO:0005886">
    <property type="term" value="C:plasma membrane"/>
    <property type="evidence" value="ECO:0007669"/>
    <property type="project" value="UniProtKB-SubCell"/>
</dbReference>
<dbReference type="CDD" id="cd07731">
    <property type="entry name" value="ComA-like_MBL-fold"/>
    <property type="match status" value="1"/>
</dbReference>
<evidence type="ECO:0000256" key="5">
    <source>
        <dbReference type="ARBA" id="ARBA00023136"/>
    </source>
</evidence>
<evidence type="ECO:0000256" key="4">
    <source>
        <dbReference type="ARBA" id="ARBA00022989"/>
    </source>
</evidence>
<dbReference type="SMART" id="SM00849">
    <property type="entry name" value="Lactamase_B"/>
    <property type="match status" value="1"/>
</dbReference>
<dbReference type="NCBIfam" id="TIGR00360">
    <property type="entry name" value="ComEC_N-term"/>
    <property type="match status" value="1"/>
</dbReference>
<evidence type="ECO:0000259" key="7">
    <source>
        <dbReference type="SMART" id="SM00849"/>
    </source>
</evidence>
<keyword evidence="4 6" id="KW-1133">Transmembrane helix</keyword>
<reference evidence="8" key="2">
    <citation type="submission" date="2021-04" db="EMBL/GenBank/DDBJ databases">
        <authorList>
            <person name="Gilroy R."/>
        </authorList>
    </citation>
    <scope>NUCLEOTIDE SEQUENCE</scope>
    <source>
        <strain evidence="8">ChiHjej12B11-1927</strain>
    </source>
</reference>
<dbReference type="EMBL" id="DXFG01000079">
    <property type="protein sequence ID" value="HIX37048.1"/>
    <property type="molecule type" value="Genomic_DNA"/>
</dbReference>
<evidence type="ECO:0000256" key="3">
    <source>
        <dbReference type="ARBA" id="ARBA00022692"/>
    </source>
</evidence>